<comment type="caution">
    <text evidence="2">The sequence shown here is derived from an EMBL/GenBank/DDBJ whole genome shotgun (WGS) entry which is preliminary data.</text>
</comment>
<dbReference type="AlphaFoldDB" id="U3B6K6"/>
<dbReference type="OrthoDB" id="5904592at2"/>
<sequence length="257" mass="29223">MLKRLTYGLLVGSLLVTSVSQAQSIEGYQACNVDLHNELHLDGKAVQIIDANGHKAIIEPNKGLSINGKSIELSAKQQQQLEHYRQQLNESIPKIREVGQSGVALANEVLDDVSAKFNNTHAFNNVRTSISDYYAKLEKRYYHDGEWVLKPNAFSNMHDNWQKDFADARRVFNSEFFASAFVVLQEKFASEDGVNFTELQKQLGELKVSIQKKLKEHSPEITEKAQNYCDSMDKLAKEEKTLVESIPQLKNYQLFEI</sequence>
<dbReference type="eggNOG" id="ENOG502Z7W2">
    <property type="taxonomic scope" value="Bacteria"/>
</dbReference>
<feature type="signal peptide" evidence="1">
    <location>
        <begin position="1"/>
        <end position="22"/>
    </location>
</feature>
<organism evidence="2 3">
    <name type="scientific">Vibrio ezurae NBRC 102218</name>
    <dbReference type="NCBI Taxonomy" id="1219080"/>
    <lineage>
        <taxon>Bacteria</taxon>
        <taxon>Pseudomonadati</taxon>
        <taxon>Pseudomonadota</taxon>
        <taxon>Gammaproteobacteria</taxon>
        <taxon>Vibrionales</taxon>
        <taxon>Vibrionaceae</taxon>
        <taxon>Vibrio</taxon>
    </lineage>
</organism>
<gene>
    <name evidence="2" type="ORF">VEZ01S_49_00150</name>
</gene>
<dbReference type="Pfam" id="PF11101">
    <property type="entry name" value="DUF2884"/>
    <property type="match status" value="1"/>
</dbReference>
<dbReference type="RefSeq" id="WP_021714756.1">
    <property type="nucleotide sequence ID" value="NZ_BATM01000049.1"/>
</dbReference>
<reference evidence="2 3" key="1">
    <citation type="submission" date="2013-09" db="EMBL/GenBank/DDBJ databases">
        <title>Whole genome shotgun sequence of Vibrio ezurae NBRC 102218.</title>
        <authorList>
            <person name="Yoshida I."/>
            <person name="Hosoyama A."/>
            <person name="Numata M."/>
            <person name="Hashimoto M."/>
            <person name="Hosoyama Y."/>
            <person name="Tsuchikane K."/>
            <person name="Noguchi M."/>
            <person name="Hirakata S."/>
            <person name="Ichikawa N."/>
            <person name="Ohji S."/>
            <person name="Yamazoe A."/>
            <person name="Fujita N."/>
        </authorList>
    </citation>
    <scope>NUCLEOTIDE SEQUENCE [LARGE SCALE GENOMIC DNA]</scope>
    <source>
        <strain evidence="2 3">NBRC 102218</strain>
    </source>
</reference>
<keyword evidence="1" id="KW-0732">Signal</keyword>
<name>U3B6K6_9VIBR</name>
<dbReference type="EMBL" id="BATM01000049">
    <property type="protein sequence ID" value="GAD81057.1"/>
    <property type="molecule type" value="Genomic_DNA"/>
</dbReference>
<accession>U3B6K6</accession>
<feature type="chain" id="PRO_5004640217" description="DUF2884 family protein" evidence="1">
    <location>
        <begin position="23"/>
        <end position="257"/>
    </location>
</feature>
<evidence type="ECO:0008006" key="4">
    <source>
        <dbReference type="Google" id="ProtNLM"/>
    </source>
</evidence>
<evidence type="ECO:0000313" key="2">
    <source>
        <dbReference type="EMBL" id="GAD81057.1"/>
    </source>
</evidence>
<protein>
    <recommendedName>
        <fullName evidence="4">DUF2884 family protein</fullName>
    </recommendedName>
</protein>
<dbReference type="Proteomes" id="UP000016562">
    <property type="component" value="Unassembled WGS sequence"/>
</dbReference>
<proteinExistence type="predicted"/>
<evidence type="ECO:0000256" key="1">
    <source>
        <dbReference type="SAM" id="SignalP"/>
    </source>
</evidence>
<keyword evidence="3" id="KW-1185">Reference proteome</keyword>
<dbReference type="InterPro" id="IPR021307">
    <property type="entry name" value="DUF2884"/>
</dbReference>
<evidence type="ECO:0000313" key="3">
    <source>
        <dbReference type="Proteomes" id="UP000016562"/>
    </source>
</evidence>
<dbReference type="STRING" id="1219080.VEZ01S_49_00150"/>